<dbReference type="PANTHER" id="PTHR43537">
    <property type="entry name" value="TRANSCRIPTIONAL REGULATOR, GNTR FAMILY"/>
    <property type="match status" value="1"/>
</dbReference>
<dbReference type="Gene3D" id="1.20.120.530">
    <property type="entry name" value="GntR ligand-binding domain-like"/>
    <property type="match status" value="1"/>
</dbReference>
<dbReference type="InterPro" id="IPR036390">
    <property type="entry name" value="WH_DNA-bd_sf"/>
</dbReference>
<keyword evidence="2" id="KW-0238">DNA-binding</keyword>
<proteinExistence type="predicted"/>
<evidence type="ECO:0000259" key="4">
    <source>
        <dbReference type="PROSITE" id="PS50949"/>
    </source>
</evidence>
<name>A0A4D8RGA0_AZOBR</name>
<sequence>MLDGNGPLDTASIGEQVTQRLRSEIISGRLAPGSRLMLDQYKALWNISITPLRDAAKRLEADGLVHIYPRRGIFVAEIDRNALMEVFQLRIALEPLVTELATPHAPEAEVEAMTEAYIAAGRPAPEAERQARLQEVDEVIHDFVLAHCPNQRLARIMATLRDSVAWCRNAVIEKVPNAFDPSLEEHVAICKALRAKDAEGAAAAMRDHLIATRDRTLKAMEAQERA</sequence>
<accession>A0A4D8RGA0</accession>
<dbReference type="PANTHER" id="PTHR43537:SF45">
    <property type="entry name" value="GNTR FAMILY REGULATORY PROTEIN"/>
    <property type="match status" value="1"/>
</dbReference>
<dbReference type="Proteomes" id="UP000298693">
    <property type="component" value="Plasmid p2"/>
</dbReference>
<evidence type="ECO:0000256" key="3">
    <source>
        <dbReference type="ARBA" id="ARBA00023163"/>
    </source>
</evidence>
<evidence type="ECO:0000256" key="1">
    <source>
        <dbReference type="ARBA" id="ARBA00023015"/>
    </source>
</evidence>
<dbReference type="RefSeq" id="WP_137142476.1">
    <property type="nucleotide sequence ID" value="NZ_CP032347.1"/>
</dbReference>
<dbReference type="InterPro" id="IPR036388">
    <property type="entry name" value="WH-like_DNA-bd_sf"/>
</dbReference>
<gene>
    <name evidence="5" type="ORF">D3869_24985</name>
</gene>
<dbReference type="SUPFAM" id="SSF48008">
    <property type="entry name" value="GntR ligand-binding domain-like"/>
    <property type="match status" value="1"/>
</dbReference>
<dbReference type="EMBL" id="CP032347">
    <property type="protein sequence ID" value="QCO18489.1"/>
    <property type="molecule type" value="Genomic_DNA"/>
</dbReference>
<evidence type="ECO:0000313" key="5">
    <source>
        <dbReference type="EMBL" id="QCO18489.1"/>
    </source>
</evidence>
<keyword evidence="3" id="KW-0804">Transcription</keyword>
<dbReference type="Gene3D" id="1.10.10.10">
    <property type="entry name" value="Winged helix-like DNA-binding domain superfamily/Winged helix DNA-binding domain"/>
    <property type="match status" value="1"/>
</dbReference>
<feature type="domain" description="HTH gntR-type" evidence="4">
    <location>
        <begin position="11"/>
        <end position="78"/>
    </location>
</feature>
<dbReference type="GO" id="GO:0003677">
    <property type="term" value="F:DNA binding"/>
    <property type="evidence" value="ECO:0007669"/>
    <property type="project" value="UniProtKB-KW"/>
</dbReference>
<dbReference type="SMART" id="SM00895">
    <property type="entry name" value="FCD"/>
    <property type="match status" value="1"/>
</dbReference>
<dbReference type="GO" id="GO:0003700">
    <property type="term" value="F:DNA-binding transcription factor activity"/>
    <property type="evidence" value="ECO:0007669"/>
    <property type="project" value="InterPro"/>
</dbReference>
<dbReference type="InterPro" id="IPR011711">
    <property type="entry name" value="GntR_C"/>
</dbReference>
<reference evidence="5 6" key="1">
    <citation type="submission" date="2018-09" db="EMBL/GenBank/DDBJ databases">
        <title>Whole genome based analysis of evolution and adaptive divergence in Indian and Brazilian strains of Azospirillum brasilense.</title>
        <authorList>
            <person name="Singh C."/>
            <person name="Tripathi A.K."/>
        </authorList>
    </citation>
    <scope>NUCLEOTIDE SEQUENCE [LARGE SCALE GENOMIC DNA]</scope>
    <source>
        <strain evidence="5 6">MTCC4039</strain>
        <plasmid evidence="5 6">p2</plasmid>
    </source>
</reference>
<protein>
    <submittedName>
        <fullName evidence="5">GntR family transcriptional regulator</fullName>
    </submittedName>
</protein>
<dbReference type="InterPro" id="IPR000524">
    <property type="entry name" value="Tscrpt_reg_HTH_GntR"/>
</dbReference>
<dbReference type="SMART" id="SM00345">
    <property type="entry name" value="HTH_GNTR"/>
    <property type="match status" value="1"/>
</dbReference>
<evidence type="ECO:0000313" key="6">
    <source>
        <dbReference type="Proteomes" id="UP000298693"/>
    </source>
</evidence>
<dbReference type="Pfam" id="PF07729">
    <property type="entry name" value="FCD"/>
    <property type="match status" value="1"/>
</dbReference>
<dbReference type="Pfam" id="PF00392">
    <property type="entry name" value="GntR"/>
    <property type="match status" value="1"/>
</dbReference>
<dbReference type="PROSITE" id="PS50949">
    <property type="entry name" value="HTH_GNTR"/>
    <property type="match status" value="1"/>
</dbReference>
<keyword evidence="5" id="KW-0614">Plasmid</keyword>
<geneLocation type="plasmid" evidence="5">
    <name>p2</name>
</geneLocation>
<dbReference type="AlphaFoldDB" id="A0A4D8RGA0"/>
<dbReference type="SUPFAM" id="SSF46785">
    <property type="entry name" value="Winged helix' DNA-binding domain"/>
    <property type="match status" value="1"/>
</dbReference>
<dbReference type="InterPro" id="IPR008920">
    <property type="entry name" value="TF_FadR/GntR_C"/>
</dbReference>
<keyword evidence="1" id="KW-0805">Transcription regulation</keyword>
<evidence type="ECO:0000256" key="2">
    <source>
        <dbReference type="ARBA" id="ARBA00023125"/>
    </source>
</evidence>
<organism evidence="5 6">
    <name type="scientific">Azospirillum brasilense</name>
    <dbReference type="NCBI Taxonomy" id="192"/>
    <lineage>
        <taxon>Bacteria</taxon>
        <taxon>Pseudomonadati</taxon>
        <taxon>Pseudomonadota</taxon>
        <taxon>Alphaproteobacteria</taxon>
        <taxon>Rhodospirillales</taxon>
        <taxon>Azospirillaceae</taxon>
        <taxon>Azospirillum</taxon>
    </lineage>
</organism>